<reference evidence="7" key="2">
    <citation type="journal article" date="2022" name="Hortic Res">
        <title>The genome of Dioscorea zingiberensis sheds light on the biosynthesis, origin and evolution of the medicinally important diosgenin saponins.</title>
        <authorList>
            <person name="Li Y."/>
            <person name="Tan C."/>
            <person name="Li Z."/>
            <person name="Guo J."/>
            <person name="Li S."/>
            <person name="Chen X."/>
            <person name="Wang C."/>
            <person name="Dai X."/>
            <person name="Yang H."/>
            <person name="Song W."/>
            <person name="Hou L."/>
            <person name="Xu J."/>
            <person name="Tong Z."/>
            <person name="Xu A."/>
            <person name="Yuan X."/>
            <person name="Wang W."/>
            <person name="Yang Q."/>
            <person name="Chen L."/>
            <person name="Sun Z."/>
            <person name="Wang K."/>
            <person name="Pan B."/>
            <person name="Chen J."/>
            <person name="Bao Y."/>
            <person name="Liu F."/>
            <person name="Qi X."/>
            <person name="Gang D.R."/>
            <person name="Wen J."/>
            <person name="Li J."/>
        </authorList>
    </citation>
    <scope>NUCLEOTIDE SEQUENCE</scope>
    <source>
        <strain evidence="7">Dzin_1.0</strain>
    </source>
</reference>
<dbReference type="GO" id="GO:0006529">
    <property type="term" value="P:asparagine biosynthetic process"/>
    <property type="evidence" value="ECO:0007669"/>
    <property type="project" value="UniProtKB-KW"/>
</dbReference>
<evidence type="ECO:0000313" key="8">
    <source>
        <dbReference type="Proteomes" id="UP001085076"/>
    </source>
</evidence>
<feature type="compositionally biased region" description="Polar residues" evidence="4">
    <location>
        <begin position="676"/>
        <end position="689"/>
    </location>
</feature>
<gene>
    <name evidence="7" type="ORF">J5N97_028626</name>
</gene>
<evidence type="ECO:0008006" key="9">
    <source>
        <dbReference type="Google" id="ProtNLM"/>
    </source>
</evidence>
<keyword evidence="1" id="KW-0028">Amino-acid biosynthesis</keyword>
<keyword evidence="2" id="KW-0061">Asparagine biosynthesis</keyword>
<protein>
    <recommendedName>
        <fullName evidence="9">Glutamine amidotransferase type-2 domain-containing protein</fullName>
    </recommendedName>
</protein>
<evidence type="ECO:0000256" key="1">
    <source>
        <dbReference type="ARBA" id="ARBA00022605"/>
    </source>
</evidence>
<dbReference type="InterPro" id="IPR001962">
    <property type="entry name" value="Asn_synthase"/>
</dbReference>
<evidence type="ECO:0000259" key="6">
    <source>
        <dbReference type="Pfam" id="PF13537"/>
    </source>
</evidence>
<keyword evidence="8" id="KW-1185">Reference proteome</keyword>
<dbReference type="OrthoDB" id="10252281at2759"/>
<dbReference type="InterPro" id="IPR017932">
    <property type="entry name" value="GATase_2_dom"/>
</dbReference>
<accession>A0A9D5BZU0</accession>
<feature type="region of interest" description="Disordered" evidence="4">
    <location>
        <begin position="676"/>
        <end position="696"/>
    </location>
</feature>
<dbReference type="GO" id="GO:0004066">
    <property type="term" value="F:asparagine synthase (glutamine-hydrolyzing) activity"/>
    <property type="evidence" value="ECO:0007669"/>
    <property type="project" value="InterPro"/>
</dbReference>
<evidence type="ECO:0000256" key="2">
    <source>
        <dbReference type="ARBA" id="ARBA00022888"/>
    </source>
</evidence>
<dbReference type="Pfam" id="PF00733">
    <property type="entry name" value="Asn_synthase"/>
    <property type="match status" value="1"/>
</dbReference>
<evidence type="ECO:0000259" key="5">
    <source>
        <dbReference type="Pfam" id="PF00733"/>
    </source>
</evidence>
<dbReference type="Gene3D" id="3.60.20.10">
    <property type="entry name" value="Glutamine Phosphoribosylpyrophosphate, subunit 1, domain 1"/>
    <property type="match status" value="1"/>
</dbReference>
<dbReference type="Gene3D" id="3.40.50.620">
    <property type="entry name" value="HUPs"/>
    <property type="match status" value="1"/>
</dbReference>
<evidence type="ECO:0000313" key="7">
    <source>
        <dbReference type="EMBL" id="KAJ0963504.1"/>
    </source>
</evidence>
<dbReference type="Pfam" id="PF13537">
    <property type="entry name" value="GATase_7"/>
    <property type="match status" value="1"/>
</dbReference>
<name>A0A9D5BZU0_9LILI</name>
<dbReference type="PANTHER" id="PTHR45937">
    <property type="entry name" value="ASPARAGINE SYNTHETASE DOMAIN-CONTAINING PROTEIN 1"/>
    <property type="match status" value="1"/>
</dbReference>
<evidence type="ECO:0000256" key="3">
    <source>
        <dbReference type="ARBA" id="ARBA00022962"/>
    </source>
</evidence>
<reference evidence="7" key="1">
    <citation type="submission" date="2021-03" db="EMBL/GenBank/DDBJ databases">
        <authorList>
            <person name="Li Z."/>
            <person name="Yang C."/>
        </authorList>
    </citation>
    <scope>NUCLEOTIDE SEQUENCE</scope>
    <source>
        <strain evidence="7">Dzin_1.0</strain>
        <tissue evidence="7">Leaf</tissue>
    </source>
</reference>
<dbReference type="SUPFAM" id="SSF52402">
    <property type="entry name" value="Adenine nucleotide alpha hydrolases-like"/>
    <property type="match status" value="1"/>
</dbReference>
<dbReference type="AlphaFoldDB" id="A0A9D5BZU0"/>
<dbReference type="SUPFAM" id="SSF56235">
    <property type="entry name" value="N-terminal nucleophile aminohydrolases (Ntn hydrolases)"/>
    <property type="match status" value="1"/>
</dbReference>
<organism evidence="7 8">
    <name type="scientific">Dioscorea zingiberensis</name>
    <dbReference type="NCBI Taxonomy" id="325984"/>
    <lineage>
        <taxon>Eukaryota</taxon>
        <taxon>Viridiplantae</taxon>
        <taxon>Streptophyta</taxon>
        <taxon>Embryophyta</taxon>
        <taxon>Tracheophyta</taxon>
        <taxon>Spermatophyta</taxon>
        <taxon>Magnoliopsida</taxon>
        <taxon>Liliopsida</taxon>
        <taxon>Dioscoreales</taxon>
        <taxon>Dioscoreaceae</taxon>
        <taxon>Dioscorea</taxon>
    </lineage>
</organism>
<feature type="domain" description="Asparagine synthetase" evidence="5">
    <location>
        <begin position="572"/>
        <end position="648"/>
    </location>
</feature>
<proteinExistence type="predicted"/>
<dbReference type="InterPro" id="IPR029055">
    <property type="entry name" value="Ntn_hydrolases_N"/>
</dbReference>
<feature type="domain" description="Glutamine amidotransferase type-2" evidence="6">
    <location>
        <begin position="131"/>
        <end position="245"/>
    </location>
</feature>
<comment type="caution">
    <text evidence="7">The sequence shown here is derived from an EMBL/GenBank/DDBJ whole genome shotgun (WGS) entry which is preliminary data.</text>
</comment>
<dbReference type="InterPro" id="IPR014729">
    <property type="entry name" value="Rossmann-like_a/b/a_fold"/>
</dbReference>
<dbReference type="Proteomes" id="UP001085076">
    <property type="component" value="Miscellaneous, Linkage group lg09"/>
</dbReference>
<dbReference type="InterPro" id="IPR051857">
    <property type="entry name" value="Asn_synthetase_domain"/>
</dbReference>
<sequence length="696" mass="77934">MCGIALILSGVRLIGSELFRESRGERCPNSEEVFKPVLSVDDLKASLLRRGPDNLGSRRIFLQPKLIPSFEDDAGHKGNEMCLPFEHCHEDHITSVQESACAQEDNANGVKSVADLYFFGATLQLRGATSISQPLVDTSGNLLVYNGEIFGGIHVDADSNDAETLLHELERCFFRNCHGQRKNCSCLGKGERSIPEVLSTIKGPWSFIYWQERSKTIWFGRDAFGRRSLLVHWPTHDDSRFVLSSVSPPSSVERISDSVAGDTFSYWEELPCGIYSIKLKASKSREHSIHEKLISKIKKHEWADVELEELIKWERAMDPKLEQVTFYNHQHAMKQCVGSAEGRPCNVGDMGDHTNKQTGSITSATNSLIDRDTLTQSGYAYNVLAVLRESVMRRTDLNIIYQTAQHQAGVKVSAPVAVLFSGGLDSMILAALLDQCLDSSYAIDLLNVSFDGNLAPDRVSARVGIRELHRISPLRRWRLVEIDASLSDLDWETRHVTSLIHPAKTYMDLNIGIALWLAAGGDGWVDENINNNCREDQCRYKYKSTARILLVGSGADEQCAGYSRHRTKYRAGGWVALNNEMRLDMQRIWKRNLGRDDRCISDHGKEARFPFLDENVIRTLLEIPLWEIANLDKPVGQGDKKVLREVAKLLGLEGAALLPKRAIQFGSRIARESNRKNFGSNRAANQASAGSVEIHE</sequence>
<dbReference type="EMBL" id="JAGGNH010000009">
    <property type="protein sequence ID" value="KAJ0963504.1"/>
    <property type="molecule type" value="Genomic_DNA"/>
</dbReference>
<dbReference type="CDD" id="cd01991">
    <property type="entry name" value="Asn_synthase_B_C"/>
    <property type="match status" value="1"/>
</dbReference>
<keyword evidence="3" id="KW-0315">Glutamine amidotransferase</keyword>
<dbReference type="PANTHER" id="PTHR45937:SF1">
    <property type="entry name" value="ASPARAGINE SYNTHETASE DOMAIN-CONTAINING PROTEIN 1"/>
    <property type="match status" value="1"/>
</dbReference>
<evidence type="ECO:0000256" key="4">
    <source>
        <dbReference type="SAM" id="MobiDB-lite"/>
    </source>
</evidence>